<comment type="subcellular location">
    <subcellularLocation>
        <location evidence="1">Secreted</location>
    </subcellularLocation>
</comment>
<dbReference type="InterPro" id="IPR050309">
    <property type="entry name" value="Type-B_Carboxylest/Lipase"/>
</dbReference>
<evidence type="ECO:0000313" key="10">
    <source>
        <dbReference type="EMBL" id="KAF2417444.1"/>
    </source>
</evidence>
<dbReference type="Pfam" id="PF00135">
    <property type="entry name" value="COesterase"/>
    <property type="match status" value="1"/>
</dbReference>
<dbReference type="Proteomes" id="UP000800235">
    <property type="component" value="Unassembled WGS sequence"/>
</dbReference>
<dbReference type="InterPro" id="IPR029058">
    <property type="entry name" value="AB_hydrolase_fold"/>
</dbReference>
<keyword evidence="7" id="KW-0325">Glycoprotein</keyword>
<keyword evidence="5 8" id="KW-0378">Hydrolase</keyword>
<evidence type="ECO:0000313" key="11">
    <source>
        <dbReference type="Proteomes" id="UP000800235"/>
    </source>
</evidence>
<dbReference type="SUPFAM" id="SSF53474">
    <property type="entry name" value="alpha/beta-Hydrolases"/>
    <property type="match status" value="1"/>
</dbReference>
<evidence type="ECO:0000256" key="2">
    <source>
        <dbReference type="ARBA" id="ARBA00005964"/>
    </source>
</evidence>
<comment type="similarity">
    <text evidence="2 8">Belongs to the type-B carboxylesterase/lipase family.</text>
</comment>
<evidence type="ECO:0000256" key="7">
    <source>
        <dbReference type="ARBA" id="ARBA00023180"/>
    </source>
</evidence>
<evidence type="ECO:0000256" key="1">
    <source>
        <dbReference type="ARBA" id="ARBA00004613"/>
    </source>
</evidence>
<dbReference type="GO" id="GO:0005576">
    <property type="term" value="C:extracellular region"/>
    <property type="evidence" value="ECO:0007669"/>
    <property type="project" value="UniProtKB-SubCell"/>
</dbReference>
<comment type="caution">
    <text evidence="10">The sequence shown here is derived from an EMBL/GenBank/DDBJ whole genome shotgun (WGS) entry which is preliminary data.</text>
</comment>
<dbReference type="AlphaFoldDB" id="A0A9P4NEE8"/>
<proteinExistence type="inferred from homology"/>
<dbReference type="EMBL" id="MU007140">
    <property type="protein sequence ID" value="KAF2417444.1"/>
    <property type="molecule type" value="Genomic_DNA"/>
</dbReference>
<accession>A0A9P4NEE8</accession>
<reference evidence="10" key="1">
    <citation type="journal article" date="2020" name="Stud. Mycol.">
        <title>101 Dothideomycetes genomes: a test case for predicting lifestyles and emergence of pathogens.</title>
        <authorList>
            <person name="Haridas S."/>
            <person name="Albert R."/>
            <person name="Binder M."/>
            <person name="Bloem J."/>
            <person name="Labutti K."/>
            <person name="Salamov A."/>
            <person name="Andreopoulos B."/>
            <person name="Baker S."/>
            <person name="Barry K."/>
            <person name="Bills G."/>
            <person name="Bluhm B."/>
            <person name="Cannon C."/>
            <person name="Castanera R."/>
            <person name="Culley D."/>
            <person name="Daum C."/>
            <person name="Ezra D."/>
            <person name="Gonzalez J."/>
            <person name="Henrissat B."/>
            <person name="Kuo A."/>
            <person name="Liang C."/>
            <person name="Lipzen A."/>
            <person name="Lutzoni F."/>
            <person name="Magnuson J."/>
            <person name="Mondo S."/>
            <person name="Nolan M."/>
            <person name="Ohm R."/>
            <person name="Pangilinan J."/>
            <person name="Park H.-J."/>
            <person name="Ramirez L."/>
            <person name="Alfaro M."/>
            <person name="Sun H."/>
            <person name="Tritt A."/>
            <person name="Yoshinaga Y."/>
            <person name="Zwiers L.-H."/>
            <person name="Turgeon B."/>
            <person name="Goodwin S."/>
            <person name="Spatafora J."/>
            <person name="Crous P."/>
            <person name="Grigoriev I."/>
        </authorList>
    </citation>
    <scope>NUCLEOTIDE SEQUENCE</scope>
    <source>
        <strain evidence="10">CBS 130266</strain>
    </source>
</reference>
<gene>
    <name evidence="10" type="ORF">EJ08DRAFT_600017</name>
</gene>
<dbReference type="InterPro" id="IPR019826">
    <property type="entry name" value="Carboxylesterase_B_AS"/>
</dbReference>
<dbReference type="PANTHER" id="PTHR11559">
    <property type="entry name" value="CARBOXYLESTERASE"/>
    <property type="match status" value="1"/>
</dbReference>
<evidence type="ECO:0000256" key="6">
    <source>
        <dbReference type="ARBA" id="ARBA00023098"/>
    </source>
</evidence>
<evidence type="ECO:0000259" key="9">
    <source>
        <dbReference type="Pfam" id="PF00135"/>
    </source>
</evidence>
<organism evidence="10 11">
    <name type="scientific">Tothia fuscella</name>
    <dbReference type="NCBI Taxonomy" id="1048955"/>
    <lineage>
        <taxon>Eukaryota</taxon>
        <taxon>Fungi</taxon>
        <taxon>Dikarya</taxon>
        <taxon>Ascomycota</taxon>
        <taxon>Pezizomycotina</taxon>
        <taxon>Dothideomycetes</taxon>
        <taxon>Pleosporomycetidae</taxon>
        <taxon>Venturiales</taxon>
        <taxon>Cylindrosympodiaceae</taxon>
        <taxon>Tothia</taxon>
    </lineage>
</organism>
<keyword evidence="3" id="KW-0964">Secreted</keyword>
<sequence length="570" mass="61441">MFIFSSLLFFLPIAYAVPVDPITGATSTNNESDILPRVKIQNGTIIGQGLGAVEDFKGIPYAQAPVGPLRLRAPLPLNKGFGTMIAPLIPNSCPQFITSIDKSNLPNNVIQLLSNTPFVQVATQQSEDCLNLNVQRPAGTTSKSNLPVVVYFFGGAFELGSTQLYDGSSIITKSMILDHPILYVAVNYRVAGFGFLAGKEIMADGSSNLGLRDQRLALKWVQDNIAAFGGDPTKVTIWGESAGAISAFDHTIINGGDNSYGQGSLFHGVIMNSGSIIPAVPVNHPKAQTVYDQVAAAAGCGWKADSLACLRKVPYQNFLNAQSSVPGFLGYRSVDLAYLPRPDPSDNFFPLSPEIPVSNGAFTKVPIIIGDQEDEGTIFSLFQKNITTTNELVTYLTSFFPEADRSVLAGLVATYPNNPAAGSPFGTGLLYNIYPQYKRLAAILGDAVFTLTRRGYLSTVSSQVPSWSFLSTYLSGTPVLGTFHASDVLENFFDLPSIPAAVAVQNYYISFINYGNPNSITKANDVPWQRYDAANPVLLNVGALGVSTLQDTFRKESGEYLVRVQHDLRI</sequence>
<keyword evidence="4 8" id="KW-0732">Signal</keyword>
<evidence type="ECO:0000256" key="8">
    <source>
        <dbReference type="RuleBase" id="RU361235"/>
    </source>
</evidence>
<dbReference type="OrthoDB" id="408631at2759"/>
<evidence type="ECO:0000256" key="5">
    <source>
        <dbReference type="ARBA" id="ARBA00022801"/>
    </source>
</evidence>
<dbReference type="FunFam" id="3.40.50.1820:FF:000213">
    <property type="entry name" value="Carboxylic ester hydrolase"/>
    <property type="match status" value="1"/>
</dbReference>
<name>A0A9P4NEE8_9PEZI</name>
<keyword evidence="11" id="KW-1185">Reference proteome</keyword>
<dbReference type="PROSITE" id="PS00122">
    <property type="entry name" value="CARBOXYLESTERASE_B_1"/>
    <property type="match status" value="1"/>
</dbReference>
<dbReference type="GO" id="GO:0016787">
    <property type="term" value="F:hydrolase activity"/>
    <property type="evidence" value="ECO:0007669"/>
    <property type="project" value="UniProtKB-KW"/>
</dbReference>
<dbReference type="Gene3D" id="3.40.50.1820">
    <property type="entry name" value="alpha/beta hydrolase"/>
    <property type="match status" value="1"/>
</dbReference>
<feature type="signal peptide" evidence="8">
    <location>
        <begin position="1"/>
        <end position="16"/>
    </location>
</feature>
<dbReference type="EC" id="3.1.1.-" evidence="8"/>
<evidence type="ECO:0000256" key="4">
    <source>
        <dbReference type="ARBA" id="ARBA00022729"/>
    </source>
</evidence>
<dbReference type="GO" id="GO:0006629">
    <property type="term" value="P:lipid metabolic process"/>
    <property type="evidence" value="ECO:0007669"/>
    <property type="project" value="UniProtKB-KW"/>
</dbReference>
<feature type="chain" id="PRO_5040539214" description="Carboxylic ester hydrolase" evidence="8">
    <location>
        <begin position="17"/>
        <end position="570"/>
    </location>
</feature>
<evidence type="ECO:0000256" key="3">
    <source>
        <dbReference type="ARBA" id="ARBA00022525"/>
    </source>
</evidence>
<keyword evidence="6" id="KW-0443">Lipid metabolism</keyword>
<protein>
    <recommendedName>
        <fullName evidence="8">Carboxylic ester hydrolase</fullName>
        <ecNumber evidence="8">3.1.1.-</ecNumber>
    </recommendedName>
</protein>
<feature type="domain" description="Carboxylesterase type B" evidence="9">
    <location>
        <begin position="36"/>
        <end position="542"/>
    </location>
</feature>
<dbReference type="InterPro" id="IPR002018">
    <property type="entry name" value="CarbesteraseB"/>
</dbReference>